<protein>
    <recommendedName>
        <fullName evidence="4">DUF4230 domain-containing protein</fullName>
    </recommendedName>
</protein>
<keyword evidence="3" id="KW-1185">Reference proteome</keyword>
<evidence type="ECO:0008006" key="4">
    <source>
        <dbReference type="Google" id="ProtNLM"/>
    </source>
</evidence>
<keyword evidence="1" id="KW-0812">Transmembrane</keyword>
<evidence type="ECO:0000313" key="3">
    <source>
        <dbReference type="Proteomes" id="UP001500101"/>
    </source>
</evidence>
<organism evidence="2 3">
    <name type="scientific">Sphingobacterium kyonggiense</name>
    <dbReference type="NCBI Taxonomy" id="714075"/>
    <lineage>
        <taxon>Bacteria</taxon>
        <taxon>Pseudomonadati</taxon>
        <taxon>Bacteroidota</taxon>
        <taxon>Sphingobacteriia</taxon>
        <taxon>Sphingobacteriales</taxon>
        <taxon>Sphingobacteriaceae</taxon>
        <taxon>Sphingobacterium</taxon>
    </lineage>
</organism>
<dbReference type="InterPro" id="IPR025324">
    <property type="entry name" value="DUF4230"/>
</dbReference>
<comment type="caution">
    <text evidence="2">The sequence shown here is derived from an EMBL/GenBank/DDBJ whole genome shotgun (WGS) entry which is preliminary data.</text>
</comment>
<dbReference type="EMBL" id="BAAAZI010000009">
    <property type="protein sequence ID" value="GAA4141339.1"/>
    <property type="molecule type" value="Genomic_DNA"/>
</dbReference>
<feature type="transmembrane region" description="Helical" evidence="1">
    <location>
        <begin position="21"/>
        <end position="40"/>
    </location>
</feature>
<name>A0ABP7YTZ3_9SPHI</name>
<gene>
    <name evidence="2" type="ORF">GCM10022216_21280</name>
</gene>
<dbReference type="Proteomes" id="UP001500101">
    <property type="component" value="Unassembled WGS sequence"/>
</dbReference>
<reference evidence="3" key="1">
    <citation type="journal article" date="2019" name="Int. J. Syst. Evol. Microbiol.">
        <title>The Global Catalogue of Microorganisms (GCM) 10K type strain sequencing project: providing services to taxonomists for standard genome sequencing and annotation.</title>
        <authorList>
            <consortium name="The Broad Institute Genomics Platform"/>
            <consortium name="The Broad Institute Genome Sequencing Center for Infectious Disease"/>
            <person name="Wu L."/>
            <person name="Ma J."/>
        </authorList>
    </citation>
    <scope>NUCLEOTIDE SEQUENCE [LARGE SCALE GENOMIC DNA]</scope>
    <source>
        <strain evidence="3">JCM 16704</strain>
    </source>
</reference>
<dbReference type="Pfam" id="PF14014">
    <property type="entry name" value="DUF4230"/>
    <property type="match status" value="1"/>
</dbReference>
<sequence>MDLTKYVENGLYFENNKFMGKLLKILLTLAIIIGITWFVWDRIKPGTTVDTRHQVLIERIEAMGKLELVKYRLSDVVEHKNITAYLPEASVLLIIKADAVGCIDLTKLDSTDVKVSGDSVSITLPKPEICYVKIDHKDSKVYDTKMAFFREATLVDEAYKAAEEEIHRQVKNSDILQQTQNNAIHVFKPLIEALGFSKVSLSFK</sequence>
<evidence type="ECO:0000256" key="1">
    <source>
        <dbReference type="SAM" id="Phobius"/>
    </source>
</evidence>
<evidence type="ECO:0000313" key="2">
    <source>
        <dbReference type="EMBL" id="GAA4141339.1"/>
    </source>
</evidence>
<accession>A0ABP7YTZ3</accession>
<keyword evidence="1" id="KW-0472">Membrane</keyword>
<proteinExistence type="predicted"/>
<keyword evidence="1" id="KW-1133">Transmembrane helix</keyword>